<protein>
    <submittedName>
        <fullName evidence="2">Uncharacterized protein</fullName>
    </submittedName>
</protein>
<dbReference type="EMBL" id="BMWG01000029">
    <property type="protein sequence ID" value="GGZ59926.1"/>
    <property type="molecule type" value="Genomic_DNA"/>
</dbReference>
<dbReference type="AlphaFoldDB" id="A0A918QQI4"/>
<feature type="signal peptide" evidence="1">
    <location>
        <begin position="1"/>
        <end position="24"/>
    </location>
</feature>
<gene>
    <name evidence="2" type="ORF">GCM10010387_62120</name>
</gene>
<dbReference type="Proteomes" id="UP000630936">
    <property type="component" value="Unassembled WGS sequence"/>
</dbReference>
<organism evidence="2 3">
    <name type="scientific">Streptomyces inusitatus</name>
    <dbReference type="NCBI Taxonomy" id="68221"/>
    <lineage>
        <taxon>Bacteria</taxon>
        <taxon>Bacillati</taxon>
        <taxon>Actinomycetota</taxon>
        <taxon>Actinomycetes</taxon>
        <taxon>Kitasatosporales</taxon>
        <taxon>Streptomycetaceae</taxon>
        <taxon>Streptomyces</taxon>
    </lineage>
</organism>
<feature type="chain" id="PRO_5037915776" evidence="1">
    <location>
        <begin position="25"/>
        <end position="159"/>
    </location>
</feature>
<name>A0A918QQI4_9ACTN</name>
<sequence>MRAGVWACVVAVTGTLTGAGPAVAAESQWFCGESNWTTVTVSAGSAEVRTQGCLAVSEGTVTALLVSECKAKDWLGYWPRTTCNAWNLSYKLTDPTGAEYKGWMRNNSGRFFDTYSTSTHPCVVGEWTYDQASMHDVPSVVNGLGTGFRKTIEVTDCGE</sequence>
<keyword evidence="3" id="KW-1185">Reference proteome</keyword>
<reference evidence="2" key="2">
    <citation type="submission" date="2020-09" db="EMBL/GenBank/DDBJ databases">
        <authorList>
            <person name="Sun Q."/>
            <person name="Ohkuma M."/>
        </authorList>
    </citation>
    <scope>NUCLEOTIDE SEQUENCE</scope>
    <source>
        <strain evidence="2">JCM 4988</strain>
    </source>
</reference>
<evidence type="ECO:0000313" key="2">
    <source>
        <dbReference type="EMBL" id="GGZ59926.1"/>
    </source>
</evidence>
<accession>A0A918QQI4</accession>
<evidence type="ECO:0000313" key="3">
    <source>
        <dbReference type="Proteomes" id="UP000630936"/>
    </source>
</evidence>
<proteinExistence type="predicted"/>
<evidence type="ECO:0000256" key="1">
    <source>
        <dbReference type="SAM" id="SignalP"/>
    </source>
</evidence>
<reference evidence="2" key="1">
    <citation type="journal article" date="2014" name="Int. J. Syst. Evol. Microbiol.">
        <title>Complete genome sequence of Corynebacterium casei LMG S-19264T (=DSM 44701T), isolated from a smear-ripened cheese.</title>
        <authorList>
            <consortium name="US DOE Joint Genome Institute (JGI-PGF)"/>
            <person name="Walter F."/>
            <person name="Albersmeier A."/>
            <person name="Kalinowski J."/>
            <person name="Ruckert C."/>
        </authorList>
    </citation>
    <scope>NUCLEOTIDE SEQUENCE</scope>
    <source>
        <strain evidence="2">JCM 4988</strain>
    </source>
</reference>
<keyword evidence="1" id="KW-0732">Signal</keyword>
<comment type="caution">
    <text evidence="2">The sequence shown here is derived from an EMBL/GenBank/DDBJ whole genome shotgun (WGS) entry which is preliminary data.</text>
</comment>